<gene>
    <name evidence="2" type="ORF">CPB83DRAFT_764543</name>
</gene>
<evidence type="ECO:0008006" key="4">
    <source>
        <dbReference type="Google" id="ProtNLM"/>
    </source>
</evidence>
<dbReference type="Proteomes" id="UP000807306">
    <property type="component" value="Unassembled WGS sequence"/>
</dbReference>
<protein>
    <recommendedName>
        <fullName evidence="4">Transmembrane protein</fullName>
    </recommendedName>
</protein>
<keyword evidence="1" id="KW-0472">Membrane</keyword>
<dbReference type="PANTHER" id="PTHR13281">
    <property type="entry name" value="TRANSMEMBRANE PROTEIN 70, MITOCHONDRIAL"/>
    <property type="match status" value="1"/>
</dbReference>
<dbReference type="InterPro" id="IPR045325">
    <property type="entry name" value="TMEM70/TMEM186/TMEM223"/>
</dbReference>
<dbReference type="GO" id="GO:0033615">
    <property type="term" value="P:mitochondrial proton-transporting ATP synthase complex assembly"/>
    <property type="evidence" value="ECO:0007669"/>
    <property type="project" value="TreeGrafter"/>
</dbReference>
<evidence type="ECO:0000313" key="3">
    <source>
        <dbReference type="Proteomes" id="UP000807306"/>
    </source>
</evidence>
<dbReference type="InterPro" id="IPR009724">
    <property type="entry name" value="TMEM70"/>
</dbReference>
<keyword evidence="3" id="KW-1185">Reference proteome</keyword>
<comment type="caution">
    <text evidence="2">The sequence shown here is derived from an EMBL/GenBank/DDBJ whole genome shotgun (WGS) entry which is preliminary data.</text>
</comment>
<dbReference type="AlphaFoldDB" id="A0A9P6EIJ6"/>
<organism evidence="2 3">
    <name type="scientific">Crepidotus variabilis</name>
    <dbReference type="NCBI Taxonomy" id="179855"/>
    <lineage>
        <taxon>Eukaryota</taxon>
        <taxon>Fungi</taxon>
        <taxon>Dikarya</taxon>
        <taxon>Basidiomycota</taxon>
        <taxon>Agaricomycotina</taxon>
        <taxon>Agaricomycetes</taxon>
        <taxon>Agaricomycetidae</taxon>
        <taxon>Agaricales</taxon>
        <taxon>Agaricineae</taxon>
        <taxon>Crepidotaceae</taxon>
        <taxon>Crepidotus</taxon>
    </lineage>
</organism>
<feature type="transmembrane region" description="Helical" evidence="1">
    <location>
        <begin position="69"/>
        <end position="88"/>
    </location>
</feature>
<evidence type="ECO:0000256" key="1">
    <source>
        <dbReference type="SAM" id="Phobius"/>
    </source>
</evidence>
<dbReference type="EMBL" id="MU157844">
    <property type="protein sequence ID" value="KAF9529725.1"/>
    <property type="molecule type" value="Genomic_DNA"/>
</dbReference>
<accession>A0A9P6EIJ6</accession>
<dbReference type="GO" id="GO:0031966">
    <property type="term" value="C:mitochondrial membrane"/>
    <property type="evidence" value="ECO:0007669"/>
    <property type="project" value="TreeGrafter"/>
</dbReference>
<sequence length="246" mass="27105">MKTVAAVGLRLSYTTPISSDKRHFSLTSRRPQATAAALAAELPKIEHSGEEDGFVYQGPLTKPFRNLKLFSLASIGLSASLSPLLFVVESSLPMSARFALAGIAVGTSGLSTSLISWCASPYVTTMHRFRPGRSGGAEELELTTQSLFLKPRVTRVFDPSFLIETRRPLARWELADKIRLTDCRKEAVGTNVHPQEGSEETVAETRDEKGEVIGRWIVKWGADGEGQCHQMGSVKRYFNVHEELLQ</sequence>
<keyword evidence="1" id="KW-0812">Transmembrane</keyword>
<name>A0A9P6EIJ6_9AGAR</name>
<dbReference type="PANTHER" id="PTHR13281:SF0">
    <property type="entry name" value="TRANSMEMBRANE PROTEIN 70, MITOCHONDRIAL"/>
    <property type="match status" value="1"/>
</dbReference>
<proteinExistence type="predicted"/>
<evidence type="ECO:0000313" key="2">
    <source>
        <dbReference type="EMBL" id="KAF9529725.1"/>
    </source>
</evidence>
<dbReference type="OrthoDB" id="5386199at2759"/>
<dbReference type="Pfam" id="PF06979">
    <property type="entry name" value="TMEM70"/>
    <property type="match status" value="1"/>
</dbReference>
<keyword evidence="1" id="KW-1133">Transmembrane helix</keyword>
<reference evidence="2" key="1">
    <citation type="submission" date="2020-11" db="EMBL/GenBank/DDBJ databases">
        <authorList>
            <consortium name="DOE Joint Genome Institute"/>
            <person name="Ahrendt S."/>
            <person name="Riley R."/>
            <person name="Andreopoulos W."/>
            <person name="Labutti K."/>
            <person name="Pangilinan J."/>
            <person name="Ruiz-Duenas F.J."/>
            <person name="Barrasa J.M."/>
            <person name="Sanchez-Garcia M."/>
            <person name="Camarero S."/>
            <person name="Miyauchi S."/>
            <person name="Serrano A."/>
            <person name="Linde D."/>
            <person name="Babiker R."/>
            <person name="Drula E."/>
            <person name="Ayuso-Fernandez I."/>
            <person name="Pacheco R."/>
            <person name="Padilla G."/>
            <person name="Ferreira P."/>
            <person name="Barriuso J."/>
            <person name="Kellner H."/>
            <person name="Castanera R."/>
            <person name="Alfaro M."/>
            <person name="Ramirez L."/>
            <person name="Pisabarro A.G."/>
            <person name="Kuo A."/>
            <person name="Tritt A."/>
            <person name="Lipzen A."/>
            <person name="He G."/>
            <person name="Yan M."/>
            <person name="Ng V."/>
            <person name="Cullen D."/>
            <person name="Martin F."/>
            <person name="Rosso M.-N."/>
            <person name="Henrissat B."/>
            <person name="Hibbett D."/>
            <person name="Martinez A.T."/>
            <person name="Grigoriev I.V."/>
        </authorList>
    </citation>
    <scope>NUCLEOTIDE SEQUENCE</scope>
    <source>
        <strain evidence="2">CBS 506.95</strain>
    </source>
</reference>
<feature type="transmembrane region" description="Helical" evidence="1">
    <location>
        <begin position="100"/>
        <end position="123"/>
    </location>
</feature>